<dbReference type="Pfam" id="PF08268">
    <property type="entry name" value="FBA_3"/>
    <property type="match status" value="1"/>
</dbReference>
<evidence type="ECO:0000313" key="3">
    <source>
        <dbReference type="Proteomes" id="UP000008694"/>
    </source>
</evidence>
<dbReference type="PANTHER" id="PTHR31111">
    <property type="entry name" value="BNAA05G37150D PROTEIN-RELATED"/>
    <property type="match status" value="1"/>
</dbReference>
<evidence type="ECO:0000259" key="1">
    <source>
        <dbReference type="Pfam" id="PF08268"/>
    </source>
</evidence>
<accession>D7MKB7</accession>
<dbReference type="Gramene" id="fgenesh1_pg.C_scaffold_8000314">
    <property type="protein sequence ID" value="fgenesh1_pg.C_scaffold_8000314"/>
    <property type="gene ID" value="fgenesh1_pg.C_scaffold_8000314"/>
</dbReference>
<dbReference type="NCBIfam" id="TIGR01640">
    <property type="entry name" value="F_box_assoc_1"/>
    <property type="match status" value="1"/>
</dbReference>
<dbReference type="Proteomes" id="UP000008694">
    <property type="component" value="Unassembled WGS sequence"/>
</dbReference>
<dbReference type="InterPro" id="IPR013187">
    <property type="entry name" value="F-box-assoc_dom_typ3"/>
</dbReference>
<name>D7MKB7_ARALL</name>
<dbReference type="EMBL" id="GL348720">
    <property type="protein sequence ID" value="EFH41532.1"/>
    <property type="molecule type" value="Genomic_DNA"/>
</dbReference>
<dbReference type="InterPro" id="IPR017451">
    <property type="entry name" value="F-box-assoc_interact_dom"/>
</dbReference>
<proteinExistence type="predicted"/>
<gene>
    <name evidence="2" type="ORF">ARALYDRAFT_356527</name>
</gene>
<organism evidence="3">
    <name type="scientific">Arabidopsis lyrata subsp. lyrata</name>
    <name type="common">Lyre-leaved rock-cress</name>
    <dbReference type="NCBI Taxonomy" id="81972"/>
    <lineage>
        <taxon>Eukaryota</taxon>
        <taxon>Viridiplantae</taxon>
        <taxon>Streptophyta</taxon>
        <taxon>Embryophyta</taxon>
        <taxon>Tracheophyta</taxon>
        <taxon>Spermatophyta</taxon>
        <taxon>Magnoliopsida</taxon>
        <taxon>eudicotyledons</taxon>
        <taxon>Gunneridae</taxon>
        <taxon>Pentapetalae</taxon>
        <taxon>rosids</taxon>
        <taxon>malvids</taxon>
        <taxon>Brassicales</taxon>
        <taxon>Brassicaceae</taxon>
        <taxon>Camelineae</taxon>
        <taxon>Arabidopsis</taxon>
    </lineage>
</organism>
<sequence>MRPVTPSVVSPLLEPPDLLMLSLSRLPPATLIFRRDRLLPPPLLSQISWLHFTRVSSTSIFFSGSAFDSRRIISLPGNSYSVNFSSASPKIQTLWSIQAILVTPSTSASISVSMSDGFLTTTISRLLDLVVGDLVSAEHGLACSLPCPSIGKKCFHRSPVNLITEVEPLFPPRLGFSSINWNGSPTINGRRLLCTQNAEVVPRVSSGPSLGIASNGLGYGFTTNGPYRTKAQNCFWKRTSSNSSLWERPLLYYLIFGLSETKDMLYLFPNFRACIAFFSLFVEDSLELELMGGYTLMFSNDYPVRLVSINACLWVLETSIRNQVITSFFVHPVVKDRDSNWISLGHNGTPRGDVWFLKDDYFLITVYEEKRRTNHQLNTSLLISLDSSFMERLFPLSLFLVREFYRKVVRPLLFDGSKAPKFQESGCEKKRTENFRWRTDIRLSISSIVFSRLSRVRVCLISRIILLLLLLQFATGEVPIFIAGLDIFVLEYTLMAGVLAGECSYSEIGVSSLSRNSHVKQDKVEMRVAVRIAENRVILLSSSHNETEVPTTSLVTNLQMPIRGRRLNPIRYTSLHTNLEMTVAGLPVDLVHCSSIHGLFCLVDPSDPGRFTICNPSTRQVITLPDIKAFSGRRKRINMFLGYDPVGNEYKVLCSTAVHGEPCQVHKVLTIGGGNLSWRSIKGRKIPRYTVVTNGICINGMVFYGGLTTKRQEKKLWIFRFNVRSEGMSSISTYPQVTNHGSLINYNGKVAAASPLPRAPLGSFDLWVLDDFDEKRRWLREKFNVHPLVLHLSGKTELKILGMNRSNEVVIGPLKVPPKHEPLYIYYFHKGGQKLIRRVELEGFEEFRCNHTSDEQCVCQVIFSPEHFESLVSL</sequence>
<keyword evidence="3" id="KW-1185">Reference proteome</keyword>
<reference evidence="3" key="1">
    <citation type="journal article" date="2011" name="Nat. Genet.">
        <title>The Arabidopsis lyrata genome sequence and the basis of rapid genome size change.</title>
        <authorList>
            <person name="Hu T.T."/>
            <person name="Pattyn P."/>
            <person name="Bakker E.G."/>
            <person name="Cao J."/>
            <person name="Cheng J.-F."/>
            <person name="Clark R.M."/>
            <person name="Fahlgren N."/>
            <person name="Fawcett J.A."/>
            <person name="Grimwood J."/>
            <person name="Gundlach H."/>
            <person name="Haberer G."/>
            <person name="Hollister J.D."/>
            <person name="Ossowski S."/>
            <person name="Ottilar R.P."/>
            <person name="Salamov A.A."/>
            <person name="Schneeberger K."/>
            <person name="Spannagl M."/>
            <person name="Wang X."/>
            <person name="Yang L."/>
            <person name="Nasrallah M.E."/>
            <person name="Bergelson J."/>
            <person name="Carrington J.C."/>
            <person name="Gaut B.S."/>
            <person name="Schmutz J."/>
            <person name="Mayer K.F.X."/>
            <person name="Van de Peer Y."/>
            <person name="Grigoriev I.V."/>
            <person name="Nordborg M."/>
            <person name="Weigel D."/>
            <person name="Guo Y.-L."/>
        </authorList>
    </citation>
    <scope>NUCLEOTIDE SEQUENCE [LARGE SCALE GENOMIC DNA]</scope>
    <source>
        <strain evidence="3">cv. MN47</strain>
    </source>
</reference>
<feature type="domain" description="F-box associated beta-propeller type 3" evidence="1">
    <location>
        <begin position="575"/>
        <end position="853"/>
    </location>
</feature>
<protein>
    <recommendedName>
        <fullName evidence="1">F-box associated beta-propeller type 3 domain-containing protein</fullName>
    </recommendedName>
</protein>
<dbReference type="AlphaFoldDB" id="D7MKB7"/>
<dbReference type="PANTHER" id="PTHR31111:SF138">
    <property type="entry name" value="F-BOX ASSOCIATED DOMAIN-CONTAINING PROTEIN"/>
    <property type="match status" value="1"/>
</dbReference>
<evidence type="ECO:0000313" key="2">
    <source>
        <dbReference type="EMBL" id="EFH41532.1"/>
    </source>
</evidence>
<dbReference type="HOGENOM" id="CLU_328826_0_0_1"/>